<dbReference type="AlphaFoldDB" id="A0AAN9FD23"/>
<accession>A0AAN9FD23</accession>
<keyword evidence="3" id="KW-1185">Reference proteome</keyword>
<evidence type="ECO:0000256" key="1">
    <source>
        <dbReference type="SAM" id="Phobius"/>
    </source>
</evidence>
<dbReference type="Proteomes" id="UP001372338">
    <property type="component" value="Unassembled WGS sequence"/>
</dbReference>
<keyword evidence="1" id="KW-0812">Transmembrane</keyword>
<organism evidence="2 3">
    <name type="scientific">Crotalaria pallida</name>
    <name type="common">Smooth rattlebox</name>
    <name type="synonym">Crotalaria striata</name>
    <dbReference type="NCBI Taxonomy" id="3830"/>
    <lineage>
        <taxon>Eukaryota</taxon>
        <taxon>Viridiplantae</taxon>
        <taxon>Streptophyta</taxon>
        <taxon>Embryophyta</taxon>
        <taxon>Tracheophyta</taxon>
        <taxon>Spermatophyta</taxon>
        <taxon>Magnoliopsida</taxon>
        <taxon>eudicotyledons</taxon>
        <taxon>Gunneridae</taxon>
        <taxon>Pentapetalae</taxon>
        <taxon>rosids</taxon>
        <taxon>fabids</taxon>
        <taxon>Fabales</taxon>
        <taxon>Fabaceae</taxon>
        <taxon>Papilionoideae</taxon>
        <taxon>50 kb inversion clade</taxon>
        <taxon>genistoids sensu lato</taxon>
        <taxon>core genistoids</taxon>
        <taxon>Crotalarieae</taxon>
        <taxon>Crotalaria</taxon>
    </lineage>
</organism>
<dbReference type="EMBL" id="JAYWIO010000003">
    <property type="protein sequence ID" value="KAK7274079.1"/>
    <property type="molecule type" value="Genomic_DNA"/>
</dbReference>
<sequence>MTNFLSRLQKFSHNILVPELSCPNPHKLFLWIHSLPHNRRPIQSTATAVALFLTATAVAVALFLTAIAAPTATLFLEPSLSPPLPQPPQLPSPPPPPHPLL</sequence>
<evidence type="ECO:0000313" key="3">
    <source>
        <dbReference type="Proteomes" id="UP001372338"/>
    </source>
</evidence>
<comment type="caution">
    <text evidence="2">The sequence shown here is derived from an EMBL/GenBank/DDBJ whole genome shotgun (WGS) entry which is preliminary data.</text>
</comment>
<keyword evidence="1" id="KW-1133">Transmembrane helix</keyword>
<reference evidence="2 3" key="1">
    <citation type="submission" date="2024-01" db="EMBL/GenBank/DDBJ databases">
        <title>The genomes of 5 underutilized Papilionoideae crops provide insights into root nodulation and disease resistanc.</title>
        <authorList>
            <person name="Yuan L."/>
        </authorList>
    </citation>
    <scope>NUCLEOTIDE SEQUENCE [LARGE SCALE GENOMIC DNA]</scope>
    <source>
        <strain evidence="2">ZHUSHIDOU_FW_LH</strain>
        <tissue evidence="2">Leaf</tissue>
    </source>
</reference>
<keyword evidence="1" id="KW-0472">Membrane</keyword>
<gene>
    <name evidence="2" type="ORF">RIF29_15150</name>
</gene>
<proteinExistence type="predicted"/>
<feature type="transmembrane region" description="Helical" evidence="1">
    <location>
        <begin position="49"/>
        <end position="76"/>
    </location>
</feature>
<evidence type="ECO:0000313" key="2">
    <source>
        <dbReference type="EMBL" id="KAK7274079.1"/>
    </source>
</evidence>
<protein>
    <submittedName>
        <fullName evidence="2">Uncharacterized protein</fullName>
    </submittedName>
</protein>
<name>A0AAN9FD23_CROPI</name>